<reference evidence="2" key="1">
    <citation type="submission" date="2021-02" db="EMBL/GenBank/DDBJ databases">
        <title>Skermanella TT6 skin isolate.</title>
        <authorList>
            <person name="Lee K."/>
            <person name="Ganzorig M."/>
        </authorList>
    </citation>
    <scope>NUCLEOTIDE SEQUENCE</scope>
    <source>
        <strain evidence="2">TT6</strain>
    </source>
</reference>
<accession>A0ABX7BEY2</accession>
<dbReference type="GO" id="GO:0008168">
    <property type="term" value="F:methyltransferase activity"/>
    <property type="evidence" value="ECO:0007669"/>
    <property type="project" value="UniProtKB-KW"/>
</dbReference>
<keyword evidence="2" id="KW-0489">Methyltransferase</keyword>
<dbReference type="Gene3D" id="3.40.50.150">
    <property type="entry name" value="Vaccinia Virus protein VP39"/>
    <property type="match status" value="1"/>
</dbReference>
<evidence type="ECO:0000313" key="2">
    <source>
        <dbReference type="EMBL" id="QQP92964.1"/>
    </source>
</evidence>
<dbReference type="InterPro" id="IPR029063">
    <property type="entry name" value="SAM-dependent_MTases_sf"/>
</dbReference>
<feature type="domain" description="Methyltransferase" evidence="1">
    <location>
        <begin position="44"/>
        <end position="130"/>
    </location>
</feature>
<dbReference type="RefSeq" id="WP_201082272.1">
    <property type="nucleotide sequence ID" value="NZ_CP067421.1"/>
</dbReference>
<dbReference type="EMBL" id="CP067421">
    <property type="protein sequence ID" value="QQP92964.1"/>
    <property type="molecule type" value="Genomic_DNA"/>
</dbReference>
<organism evidence="2 3">
    <name type="scientific">Skermanella cutis</name>
    <dbReference type="NCBI Taxonomy" id="2775420"/>
    <lineage>
        <taxon>Bacteria</taxon>
        <taxon>Pseudomonadati</taxon>
        <taxon>Pseudomonadota</taxon>
        <taxon>Alphaproteobacteria</taxon>
        <taxon>Rhodospirillales</taxon>
        <taxon>Azospirillaceae</taxon>
        <taxon>Skermanella</taxon>
    </lineage>
</organism>
<evidence type="ECO:0000259" key="1">
    <source>
        <dbReference type="Pfam" id="PF13649"/>
    </source>
</evidence>
<dbReference type="InterPro" id="IPR041698">
    <property type="entry name" value="Methyltransf_25"/>
</dbReference>
<dbReference type="GO" id="GO:0032259">
    <property type="term" value="P:methylation"/>
    <property type="evidence" value="ECO:0007669"/>
    <property type="project" value="UniProtKB-KW"/>
</dbReference>
<dbReference type="SUPFAM" id="SSF53335">
    <property type="entry name" value="S-adenosyl-L-methionine-dependent methyltransferases"/>
    <property type="match status" value="1"/>
</dbReference>
<proteinExistence type="predicted"/>
<name>A0ABX7BEY2_9PROT</name>
<dbReference type="Pfam" id="PF13649">
    <property type="entry name" value="Methyltransf_25"/>
    <property type="match status" value="1"/>
</dbReference>
<evidence type="ECO:0000313" key="3">
    <source>
        <dbReference type="Proteomes" id="UP000595197"/>
    </source>
</evidence>
<sequence>MDDAYRDIGRLYLALLSPERERGDRLGDGAMNRWMLDVPPGAAILDACCGVGNDVLALHRGIPAVGKAGPWNAFGSDFSESLLRVARTRTAARGLPADRLRRSSFADLAGIGDWRHRFDVVLAAHAIYTAPDGIDEGTYDDYLRASLHGMKAVLGTGGRLLTNIRDWPAAEARGYPPTVVENRHGGEVFRCRYEWRPGKTLRSLHAATLAFECRDSGERAVSTLRFVGRSADEMAGMFREAGFRVIRSEPTGTEGDRFITFMLQPVS</sequence>
<keyword evidence="2" id="KW-0808">Transferase</keyword>
<protein>
    <submittedName>
        <fullName evidence="2">Class I SAM-dependent methyltransferase</fullName>
    </submittedName>
</protein>
<keyword evidence="3" id="KW-1185">Reference proteome</keyword>
<gene>
    <name evidence="2" type="ORF">IGS68_31520</name>
</gene>
<geneLocation type="plasmid" evidence="2 3">
    <name>pTT6-1</name>
</geneLocation>
<keyword evidence="2" id="KW-0614">Plasmid</keyword>
<dbReference type="CDD" id="cd02440">
    <property type="entry name" value="AdoMet_MTases"/>
    <property type="match status" value="1"/>
</dbReference>
<dbReference type="Proteomes" id="UP000595197">
    <property type="component" value="Plasmid pTT6-1"/>
</dbReference>